<evidence type="ECO:0000256" key="1">
    <source>
        <dbReference type="SAM" id="MobiDB-lite"/>
    </source>
</evidence>
<feature type="region of interest" description="Disordered" evidence="1">
    <location>
        <begin position="64"/>
        <end position="102"/>
    </location>
</feature>
<dbReference type="HOGENOM" id="CLU_899854_0_0_11"/>
<dbReference type="Proteomes" id="UP000002247">
    <property type="component" value="Chromosome"/>
</dbReference>
<feature type="region of interest" description="Disordered" evidence="1">
    <location>
        <begin position="247"/>
        <end position="274"/>
    </location>
</feature>
<protein>
    <submittedName>
        <fullName evidence="2">Uncharacterized protein</fullName>
    </submittedName>
</protein>
<sequence length="309" mass="32240">MNVSSSSRSAARGRGQRKQKGADQEDACSKAMGRVFEKDPTTGQIRLVGFLGVCAEWTTPRRLAWSKSSQPVSTTTSRAPTEGRTRPAALTSPQTRSMGAARRKVDAAPDCPYHSSMAPLSRSPRLFARVRFLAALAACAGPALAPLAAHADPQVPAGAICDAVAPSFGDVSQDEEDSGERANHLAQGLAKAQQIQAIMNRVQQNGGLTSGQSGADITAIMQAVPTGDLPTAVGSGVDLANTLRPQINGERQDGDEAPPHPAPQGKPLVDEGTLATAQKAIRQNCEILKANQNKSADDAPADDSSDESD</sequence>
<reference evidence="2 3" key="1">
    <citation type="journal article" date="2010" name="Stand. Genomic Sci.">
        <title>Complete genome sequence of Segniliparus rotundus type strain (CDC 1076).</title>
        <authorList>
            <person name="Sikorski J."/>
            <person name="Lapidus A."/>
            <person name="Copeland A."/>
            <person name="Misra M."/>
            <person name="Glavina Del Rio T."/>
            <person name="Nolan M."/>
            <person name="Lucas S."/>
            <person name="Chen F."/>
            <person name="Tice H."/>
            <person name="Cheng J.F."/>
            <person name="Jando M."/>
            <person name="Schneider S."/>
            <person name="Bruce D."/>
            <person name="Goodwin L."/>
            <person name="Pitluck S."/>
            <person name="Liolios K."/>
            <person name="Mikhailova N."/>
            <person name="Pati A."/>
            <person name="Ivanova N."/>
            <person name="Mavromatis K."/>
            <person name="Chen A."/>
            <person name="Palaniappan K."/>
            <person name="Chertkov O."/>
            <person name="Land M."/>
            <person name="Hauser L."/>
            <person name="Chang Y.J."/>
            <person name="Jeffries C.D."/>
            <person name="Brettin T."/>
            <person name="Detter J.C."/>
            <person name="Han C."/>
            <person name="Rohde M."/>
            <person name="Goker M."/>
            <person name="Bristow J."/>
            <person name="Eisen J.A."/>
            <person name="Markowitz V."/>
            <person name="Hugenholtz P."/>
            <person name="Kyrpides N.C."/>
            <person name="Klenk H.P."/>
        </authorList>
    </citation>
    <scope>NUCLEOTIDE SEQUENCE [LARGE SCALE GENOMIC DNA]</scope>
    <source>
        <strain evidence="3">ATCC BAA-972 / CDC 1076 / CIP 108378 / DSM 44985 / JCM 13578</strain>
    </source>
</reference>
<name>D6Z7Z9_SEGRD</name>
<feature type="compositionally biased region" description="Low complexity" evidence="1">
    <location>
        <begin position="1"/>
        <end position="13"/>
    </location>
</feature>
<feature type="compositionally biased region" description="Acidic residues" evidence="1">
    <location>
        <begin position="299"/>
        <end position="309"/>
    </location>
</feature>
<keyword evidence="3" id="KW-1185">Reference proteome</keyword>
<feature type="region of interest" description="Disordered" evidence="1">
    <location>
        <begin position="286"/>
        <end position="309"/>
    </location>
</feature>
<dbReference type="EMBL" id="CP001958">
    <property type="protein sequence ID" value="ADG98079.1"/>
    <property type="molecule type" value="Genomic_DNA"/>
</dbReference>
<proteinExistence type="predicted"/>
<gene>
    <name evidence="2" type="ordered locus">Srot_1618</name>
</gene>
<dbReference type="AlphaFoldDB" id="D6Z7Z9"/>
<feature type="region of interest" description="Disordered" evidence="1">
    <location>
        <begin position="1"/>
        <end position="36"/>
    </location>
</feature>
<dbReference type="KEGG" id="srt:Srot_1618"/>
<evidence type="ECO:0000313" key="3">
    <source>
        <dbReference type="Proteomes" id="UP000002247"/>
    </source>
</evidence>
<organism evidence="2 3">
    <name type="scientific">Segniliparus rotundus (strain ATCC BAA-972 / CDC 1076 / CIP 108378 / DSM 44985 / JCM 13578)</name>
    <dbReference type="NCBI Taxonomy" id="640132"/>
    <lineage>
        <taxon>Bacteria</taxon>
        <taxon>Bacillati</taxon>
        <taxon>Actinomycetota</taxon>
        <taxon>Actinomycetes</taxon>
        <taxon>Mycobacteriales</taxon>
        <taxon>Segniliparaceae</taxon>
        <taxon>Segniliparus</taxon>
    </lineage>
</organism>
<feature type="compositionally biased region" description="Polar residues" evidence="1">
    <location>
        <begin position="66"/>
        <end position="79"/>
    </location>
</feature>
<accession>D6Z7Z9</accession>
<evidence type="ECO:0000313" key="2">
    <source>
        <dbReference type="EMBL" id="ADG98079.1"/>
    </source>
</evidence>